<evidence type="ECO:0000256" key="5">
    <source>
        <dbReference type="ARBA" id="ARBA00022475"/>
    </source>
</evidence>
<evidence type="ECO:0000256" key="7">
    <source>
        <dbReference type="ARBA" id="ARBA00022970"/>
    </source>
</evidence>
<keyword evidence="8 13" id="KW-1133">Transmembrane helix</keyword>
<reference evidence="15 16" key="1">
    <citation type="submission" date="2020-11" db="EMBL/GenBank/DDBJ databases">
        <title>Treponema Peruensis nv. sp., first commensal Treponema isolated from human feces.</title>
        <authorList>
            <person name="Belkhou C."/>
            <person name="Raes J."/>
        </authorList>
    </citation>
    <scope>NUCLEOTIDE SEQUENCE [LARGE SCALE GENOMIC DNA]</scope>
    <source>
        <strain evidence="15 16">RCC2812</strain>
    </source>
</reference>
<evidence type="ECO:0000256" key="2">
    <source>
        <dbReference type="ARBA" id="ARBA00004429"/>
    </source>
</evidence>
<dbReference type="InterPro" id="IPR010065">
    <property type="entry name" value="AA_ABC_transptr_permease_3TM"/>
</dbReference>
<evidence type="ECO:0000256" key="9">
    <source>
        <dbReference type="ARBA" id="ARBA00023136"/>
    </source>
</evidence>
<name>A0A7T3REQ1_9SPIR</name>
<evidence type="ECO:0000256" key="12">
    <source>
        <dbReference type="ARBA" id="ARBA00073645"/>
    </source>
</evidence>
<keyword evidence="16" id="KW-1185">Reference proteome</keyword>
<accession>A0A7T3REQ1</accession>
<evidence type="ECO:0000256" key="4">
    <source>
        <dbReference type="ARBA" id="ARBA00022448"/>
    </source>
</evidence>
<dbReference type="PANTHER" id="PTHR30614">
    <property type="entry name" value="MEMBRANE COMPONENT OF AMINO ACID ABC TRANSPORTER"/>
    <property type="match status" value="1"/>
</dbReference>
<dbReference type="CDD" id="cd06261">
    <property type="entry name" value="TM_PBP2"/>
    <property type="match status" value="1"/>
</dbReference>
<dbReference type="InterPro" id="IPR035906">
    <property type="entry name" value="MetI-like_sf"/>
</dbReference>
<organism evidence="15 16">
    <name type="scientific">Treponema peruense</name>
    <dbReference type="NCBI Taxonomy" id="2787628"/>
    <lineage>
        <taxon>Bacteria</taxon>
        <taxon>Pseudomonadati</taxon>
        <taxon>Spirochaetota</taxon>
        <taxon>Spirochaetia</taxon>
        <taxon>Spirochaetales</taxon>
        <taxon>Treponemataceae</taxon>
        <taxon>Treponema</taxon>
    </lineage>
</organism>
<dbReference type="SUPFAM" id="SSF161098">
    <property type="entry name" value="MetI-like"/>
    <property type="match status" value="1"/>
</dbReference>
<evidence type="ECO:0000256" key="3">
    <source>
        <dbReference type="ARBA" id="ARBA00010072"/>
    </source>
</evidence>
<evidence type="ECO:0000256" key="8">
    <source>
        <dbReference type="ARBA" id="ARBA00022989"/>
    </source>
</evidence>
<evidence type="ECO:0000256" key="13">
    <source>
        <dbReference type="RuleBase" id="RU363032"/>
    </source>
</evidence>
<keyword evidence="6 13" id="KW-0812">Transmembrane</keyword>
<protein>
    <recommendedName>
        <fullName evidence="12">Glutamate/aspartate import permease protein GltK</fullName>
    </recommendedName>
</protein>
<dbReference type="InterPro" id="IPR043429">
    <property type="entry name" value="ArtM/GltK/GlnP/TcyL/YhdX-like"/>
</dbReference>
<keyword evidence="4 13" id="KW-0813">Transport</keyword>
<proteinExistence type="inferred from homology"/>
<dbReference type="Pfam" id="PF00528">
    <property type="entry name" value="BPD_transp_1"/>
    <property type="match status" value="1"/>
</dbReference>
<dbReference type="PROSITE" id="PS50928">
    <property type="entry name" value="ABC_TM1"/>
    <property type="match status" value="1"/>
</dbReference>
<dbReference type="EMBL" id="CP064936">
    <property type="protein sequence ID" value="QQA01746.1"/>
    <property type="molecule type" value="Genomic_DNA"/>
</dbReference>
<dbReference type="KEGG" id="tper:IWA51_03800"/>
<dbReference type="GO" id="GO:0043190">
    <property type="term" value="C:ATP-binding cassette (ABC) transporter complex"/>
    <property type="evidence" value="ECO:0007669"/>
    <property type="project" value="InterPro"/>
</dbReference>
<evidence type="ECO:0000313" key="15">
    <source>
        <dbReference type="EMBL" id="QQA01746.1"/>
    </source>
</evidence>
<evidence type="ECO:0000259" key="14">
    <source>
        <dbReference type="PROSITE" id="PS50928"/>
    </source>
</evidence>
<feature type="transmembrane region" description="Helical" evidence="13">
    <location>
        <begin position="53"/>
        <end position="74"/>
    </location>
</feature>
<keyword evidence="5" id="KW-1003">Cell membrane</keyword>
<feature type="domain" description="ABC transmembrane type-1" evidence="14">
    <location>
        <begin position="18"/>
        <end position="207"/>
    </location>
</feature>
<feature type="transmembrane region" description="Helical" evidence="13">
    <location>
        <begin position="86"/>
        <end position="105"/>
    </location>
</feature>
<keyword evidence="9 13" id="KW-0472">Membrane</keyword>
<dbReference type="InterPro" id="IPR000515">
    <property type="entry name" value="MetI-like"/>
</dbReference>
<dbReference type="AlphaFoldDB" id="A0A7T3REQ1"/>
<dbReference type="GO" id="GO:0022857">
    <property type="term" value="F:transmembrane transporter activity"/>
    <property type="evidence" value="ECO:0007669"/>
    <property type="project" value="InterPro"/>
</dbReference>
<dbReference type="Proteomes" id="UP000595224">
    <property type="component" value="Chromosome"/>
</dbReference>
<dbReference type="Gene3D" id="1.10.3720.10">
    <property type="entry name" value="MetI-like"/>
    <property type="match status" value="1"/>
</dbReference>
<sequence length="219" mass="24561">MDTLEKIIRWIPQLLDGARITVLLTLCAVTAGLFLSIFLALGEMSKSKIIRGICHAYVFFFRGTPLLMQLYFVYYGLPEINKALTINNQFLAAFIAYSLNCGAYCSEIIRAAIQSIDKGQFEASKVLGMSYFQTMRLIILPQSIRRLIPPVGNEFIMMLKDASLVSLIALADITKVTRSIQSSTASSLVYIPAMILYLVITALFTLVFHLLEKKHSVYE</sequence>
<feature type="transmembrane region" description="Helical" evidence="13">
    <location>
        <begin position="188"/>
        <end position="211"/>
    </location>
</feature>
<feature type="transmembrane region" description="Helical" evidence="13">
    <location>
        <begin position="20"/>
        <end position="41"/>
    </location>
</feature>
<evidence type="ECO:0000313" key="16">
    <source>
        <dbReference type="Proteomes" id="UP000595224"/>
    </source>
</evidence>
<evidence type="ECO:0000256" key="1">
    <source>
        <dbReference type="ARBA" id="ARBA00003159"/>
    </source>
</evidence>
<comment type="similarity">
    <text evidence="3">Belongs to the binding-protein-dependent transport system permease family. HisMQ subfamily.</text>
</comment>
<comment type="function">
    <text evidence="1">Part of the binding-protein-dependent transport system for glutamine; probably responsible for the translocation of the substrate across the membrane.</text>
</comment>
<dbReference type="NCBIfam" id="TIGR01726">
    <property type="entry name" value="HEQRo_perm_3TM"/>
    <property type="match status" value="1"/>
</dbReference>
<evidence type="ECO:0000256" key="10">
    <source>
        <dbReference type="ARBA" id="ARBA00060298"/>
    </source>
</evidence>
<dbReference type="GO" id="GO:0006865">
    <property type="term" value="P:amino acid transport"/>
    <property type="evidence" value="ECO:0007669"/>
    <property type="project" value="UniProtKB-KW"/>
</dbReference>
<comment type="subcellular location">
    <subcellularLocation>
        <location evidence="2">Cell inner membrane</location>
        <topology evidence="2">Multi-pass membrane protein</topology>
    </subcellularLocation>
    <subcellularLocation>
        <location evidence="13">Cell membrane</location>
        <topology evidence="13">Multi-pass membrane protein</topology>
    </subcellularLocation>
</comment>
<comment type="subunit">
    <text evidence="11">The complex is composed of two ATP-binding proteins (GltL), two transmembrane proteins (GltJ and GltK) and a solute-binding protein (GltI).</text>
</comment>
<evidence type="ECO:0000256" key="6">
    <source>
        <dbReference type="ARBA" id="ARBA00022692"/>
    </source>
</evidence>
<evidence type="ECO:0000256" key="11">
    <source>
        <dbReference type="ARBA" id="ARBA00062718"/>
    </source>
</evidence>
<dbReference type="RefSeq" id="WP_177528445.1">
    <property type="nucleotide sequence ID" value="NZ_CBCSHE010000002.1"/>
</dbReference>
<keyword evidence="7" id="KW-0029">Amino-acid transport</keyword>
<dbReference type="PANTHER" id="PTHR30614:SF20">
    <property type="entry name" value="GLUTAMINE TRANSPORT SYSTEM PERMEASE PROTEIN GLNP"/>
    <property type="match status" value="1"/>
</dbReference>
<gene>
    <name evidence="15" type="ORF">IWA51_03800</name>
</gene>
<comment type="function">
    <text evidence="10">Part of the ABC transporter complex GltIJKL involved in glutamate and aspartate uptake. Probably responsible for the translocation of the substrate across the membrane.</text>
</comment>
<dbReference type="FunFam" id="1.10.3720.10:FF:000006">
    <property type="entry name" value="Glutamate/aspartate ABC transporter, permease protein GltK"/>
    <property type="match status" value="1"/>
</dbReference>